<dbReference type="GO" id="GO:0033969">
    <property type="term" value="F:gamma-glutamyl-gamma-aminobutyrate hydrolase activity"/>
    <property type="evidence" value="ECO:0007669"/>
    <property type="project" value="TreeGrafter"/>
</dbReference>
<accession>A0A9D1D470</accession>
<organism evidence="1 2">
    <name type="scientific">Candidatus Copromonas faecavium</name>
    <name type="common">nom. illeg.</name>
    <dbReference type="NCBI Taxonomy" id="2840740"/>
    <lineage>
        <taxon>Bacteria</taxon>
        <taxon>Bacillati</taxon>
        <taxon>Bacillota</taxon>
        <taxon>Clostridia</taxon>
        <taxon>Lachnospirales</taxon>
        <taxon>Lachnospiraceae</taxon>
        <taxon>Candidatus Copromonas (nom. illeg.)</taxon>
    </lineage>
</organism>
<evidence type="ECO:0000313" key="1">
    <source>
        <dbReference type="EMBL" id="HIR04846.1"/>
    </source>
</evidence>
<dbReference type="InterPro" id="IPR029062">
    <property type="entry name" value="Class_I_gatase-like"/>
</dbReference>
<dbReference type="Proteomes" id="UP000824250">
    <property type="component" value="Unassembled WGS sequence"/>
</dbReference>
<comment type="caution">
    <text evidence="1">The sequence shown here is derived from an EMBL/GenBank/DDBJ whole genome shotgun (WGS) entry which is preliminary data.</text>
</comment>
<protein>
    <submittedName>
        <fullName evidence="1">Gamma-glutamyl-gamma-aminobutyrate hydrolase family protein</fullName>
    </submittedName>
</protein>
<proteinExistence type="predicted"/>
<dbReference type="GO" id="GO:0006598">
    <property type="term" value="P:polyamine catabolic process"/>
    <property type="evidence" value="ECO:0007669"/>
    <property type="project" value="TreeGrafter"/>
</dbReference>
<dbReference type="PROSITE" id="PS51273">
    <property type="entry name" value="GATASE_TYPE_1"/>
    <property type="match status" value="1"/>
</dbReference>
<reference evidence="1" key="1">
    <citation type="submission" date="2020-10" db="EMBL/GenBank/DDBJ databases">
        <authorList>
            <person name="Gilroy R."/>
        </authorList>
    </citation>
    <scope>NUCLEOTIDE SEQUENCE</scope>
    <source>
        <strain evidence="1">CHK180-2868</strain>
    </source>
</reference>
<dbReference type="SUPFAM" id="SSF52317">
    <property type="entry name" value="Class I glutamine amidotransferase-like"/>
    <property type="match status" value="1"/>
</dbReference>
<dbReference type="PANTHER" id="PTHR43235:SF1">
    <property type="entry name" value="GLUTAMINE AMIDOTRANSFERASE PB2B2.05-RELATED"/>
    <property type="match status" value="1"/>
</dbReference>
<dbReference type="AlphaFoldDB" id="A0A9D1D470"/>
<keyword evidence="1" id="KW-0378">Hydrolase</keyword>
<dbReference type="Gene3D" id="3.40.50.880">
    <property type="match status" value="1"/>
</dbReference>
<name>A0A9D1D470_9FIRM</name>
<dbReference type="InterPro" id="IPR044668">
    <property type="entry name" value="PuuD-like"/>
</dbReference>
<dbReference type="EMBL" id="DVGC01000012">
    <property type="protein sequence ID" value="HIR04846.1"/>
    <property type="molecule type" value="Genomic_DNA"/>
</dbReference>
<dbReference type="PANTHER" id="PTHR43235">
    <property type="entry name" value="GLUTAMINE AMIDOTRANSFERASE PB2B2.05-RELATED"/>
    <property type="match status" value="1"/>
</dbReference>
<gene>
    <name evidence="1" type="ORF">IAB28_02625</name>
</gene>
<sequence>MRKPVILINGGPAFDKTFEENSWGINKTYVHAVGAAGGAPVLCAEDDSAEDYAAICDGLILTGSFSYCPRLELKDRLERVGQPARVILDKKLFQAFKDAGKPILGICLGQQIINLFLGGTVNTNFKYETGVEHMMTSHTIKTEPGSILRELFGEEFYVNSRHNNAIVDLAPDLKATAWSPDGIIEAVEHKSLPIWATQFHPERMRGDVPEPPMGPDFTPLFQWFVERCRQ</sequence>
<dbReference type="InterPro" id="IPR011697">
    <property type="entry name" value="Peptidase_C26"/>
</dbReference>
<dbReference type="GO" id="GO:0005829">
    <property type="term" value="C:cytosol"/>
    <property type="evidence" value="ECO:0007669"/>
    <property type="project" value="TreeGrafter"/>
</dbReference>
<dbReference type="Pfam" id="PF07722">
    <property type="entry name" value="Peptidase_C26"/>
    <property type="match status" value="1"/>
</dbReference>
<evidence type="ECO:0000313" key="2">
    <source>
        <dbReference type="Proteomes" id="UP000824250"/>
    </source>
</evidence>
<reference evidence="1" key="2">
    <citation type="journal article" date="2021" name="PeerJ">
        <title>Extensive microbial diversity within the chicken gut microbiome revealed by metagenomics and culture.</title>
        <authorList>
            <person name="Gilroy R."/>
            <person name="Ravi A."/>
            <person name="Getino M."/>
            <person name="Pursley I."/>
            <person name="Horton D.L."/>
            <person name="Alikhan N.F."/>
            <person name="Baker D."/>
            <person name="Gharbi K."/>
            <person name="Hall N."/>
            <person name="Watson M."/>
            <person name="Adriaenssens E.M."/>
            <person name="Foster-Nyarko E."/>
            <person name="Jarju S."/>
            <person name="Secka A."/>
            <person name="Antonio M."/>
            <person name="Oren A."/>
            <person name="Chaudhuri R.R."/>
            <person name="La Ragione R."/>
            <person name="Hildebrand F."/>
            <person name="Pallen M.J."/>
        </authorList>
    </citation>
    <scope>NUCLEOTIDE SEQUENCE</scope>
    <source>
        <strain evidence="1">CHK180-2868</strain>
    </source>
</reference>